<dbReference type="GO" id="GO:0004553">
    <property type="term" value="F:hydrolase activity, hydrolyzing O-glycosyl compounds"/>
    <property type="evidence" value="ECO:0007669"/>
    <property type="project" value="InterPro"/>
</dbReference>
<evidence type="ECO:0000256" key="2">
    <source>
        <dbReference type="ARBA" id="ARBA00022729"/>
    </source>
</evidence>
<dbReference type="InterPro" id="IPR023296">
    <property type="entry name" value="Glyco_hydro_beta-prop_sf"/>
</dbReference>
<dbReference type="Proteomes" id="UP000566819">
    <property type="component" value="Unassembled WGS sequence"/>
</dbReference>
<keyword evidence="2" id="KW-0732">Signal</keyword>
<dbReference type="SUPFAM" id="SSF53254">
    <property type="entry name" value="Phosphoglycerate mutase-like"/>
    <property type="match status" value="1"/>
</dbReference>
<dbReference type="SUPFAM" id="SSF75005">
    <property type="entry name" value="Arabinanase/levansucrase/invertase"/>
    <property type="match status" value="1"/>
</dbReference>
<dbReference type="Pfam" id="PF04616">
    <property type="entry name" value="Glyco_hydro_43"/>
    <property type="match status" value="1"/>
</dbReference>
<evidence type="ECO:0000313" key="6">
    <source>
        <dbReference type="EMBL" id="KAF4636322.1"/>
    </source>
</evidence>
<name>A0A8H4RXJ7_9HELO</name>
<dbReference type="CDD" id="cd18820">
    <property type="entry name" value="GH43_LbAraf43-like"/>
    <property type="match status" value="1"/>
</dbReference>
<evidence type="ECO:0000256" key="4">
    <source>
        <dbReference type="ARBA" id="ARBA00023295"/>
    </source>
</evidence>
<dbReference type="PANTHER" id="PTHR43817:SF1">
    <property type="entry name" value="HYDROLASE, FAMILY 43, PUTATIVE (AFU_ORTHOLOGUE AFUA_3G01660)-RELATED"/>
    <property type="match status" value="1"/>
</dbReference>
<evidence type="ECO:0008006" key="8">
    <source>
        <dbReference type="Google" id="ProtNLM"/>
    </source>
</evidence>
<dbReference type="Gene3D" id="2.115.10.20">
    <property type="entry name" value="Glycosyl hydrolase domain, family 43"/>
    <property type="match status" value="1"/>
</dbReference>
<protein>
    <recommendedName>
        <fullName evidence="8">Phosphoglycerate mutase-like protein</fullName>
    </recommendedName>
</protein>
<dbReference type="GO" id="GO:0005975">
    <property type="term" value="P:carbohydrate metabolic process"/>
    <property type="evidence" value="ECO:0007669"/>
    <property type="project" value="InterPro"/>
</dbReference>
<dbReference type="PANTHER" id="PTHR43817">
    <property type="entry name" value="GLYCOSYL HYDROLASE"/>
    <property type="match status" value="1"/>
</dbReference>
<evidence type="ECO:0000256" key="3">
    <source>
        <dbReference type="ARBA" id="ARBA00022801"/>
    </source>
</evidence>
<keyword evidence="4" id="KW-0326">Glycosidase</keyword>
<evidence type="ECO:0000313" key="7">
    <source>
        <dbReference type="Proteomes" id="UP000566819"/>
    </source>
</evidence>
<keyword evidence="7" id="KW-1185">Reference proteome</keyword>
<evidence type="ECO:0000256" key="1">
    <source>
        <dbReference type="ARBA" id="ARBA00009865"/>
    </source>
</evidence>
<reference evidence="6 7" key="1">
    <citation type="submission" date="2020-03" db="EMBL/GenBank/DDBJ databases">
        <title>Draft Genome Sequence of Cudoniella acicularis.</title>
        <authorList>
            <person name="Buettner E."/>
            <person name="Kellner H."/>
        </authorList>
    </citation>
    <scope>NUCLEOTIDE SEQUENCE [LARGE SCALE GENOMIC DNA]</scope>
    <source>
        <strain evidence="6 7">DSM 108380</strain>
    </source>
</reference>
<keyword evidence="3" id="KW-0378">Hydrolase</keyword>
<dbReference type="InterPro" id="IPR006710">
    <property type="entry name" value="Glyco_hydro_43"/>
</dbReference>
<dbReference type="AlphaFoldDB" id="A0A8H4RXJ7"/>
<dbReference type="Gene3D" id="3.40.50.1240">
    <property type="entry name" value="Phosphoglycerate mutase-like"/>
    <property type="match status" value="1"/>
</dbReference>
<dbReference type="InterPro" id="IPR029033">
    <property type="entry name" value="His_PPase_superfam"/>
</dbReference>
<feature type="region of interest" description="Disordered" evidence="5">
    <location>
        <begin position="602"/>
        <end position="628"/>
    </location>
</feature>
<evidence type="ECO:0000256" key="5">
    <source>
        <dbReference type="SAM" id="MobiDB-lite"/>
    </source>
</evidence>
<dbReference type="InterPro" id="IPR013078">
    <property type="entry name" value="His_Pase_superF_clade-1"/>
</dbReference>
<proteinExistence type="inferred from homology"/>
<comment type="similarity">
    <text evidence="1">Belongs to the glycosyl hydrolase 43 family.</text>
</comment>
<accession>A0A8H4RXJ7</accession>
<comment type="caution">
    <text evidence="6">The sequence shown here is derived from an EMBL/GenBank/DDBJ whole genome shotgun (WGS) entry which is preliminary data.</text>
</comment>
<organism evidence="6 7">
    <name type="scientific">Cudoniella acicularis</name>
    <dbReference type="NCBI Taxonomy" id="354080"/>
    <lineage>
        <taxon>Eukaryota</taxon>
        <taxon>Fungi</taxon>
        <taxon>Dikarya</taxon>
        <taxon>Ascomycota</taxon>
        <taxon>Pezizomycotina</taxon>
        <taxon>Leotiomycetes</taxon>
        <taxon>Helotiales</taxon>
        <taxon>Tricladiaceae</taxon>
        <taxon>Cudoniella</taxon>
    </lineage>
</organism>
<sequence length="628" mass="69684">MEEAPKPAPEYIKYKTVTGYFKQDDRTTDDRMFDYTVSNFGLLDITYETDAEFDPERKKTQWQRFENKVERLNQESNSKTQYKVLYMGRHGEGYHNVAEAFYGTHDWDCYWSLQDGNGTATWADALLTTEGIAQAKKANAFWHLEISTQKIPTPESYYTSPLMRCLATADITFSGLKLPEDRPFTPTIKELIREAIGAHTCDRRSTKTEIQKAYPNWPFEHGFAENDLLWDANLRETNEAMDIRLREALDDIFSNDEKTFISISSHSGAIGSILRVLGHRDFSLGTGQVIPVLVKAEKLPNYTSSGLTYRSLTNPIKIINGSDPQIIWDNGKYYLTTTSWGDIRITTASTLEGLKKATPTIVWSDTTASRCCDVWSPEMYKIDGTWYIYYTAGPNGGNNYAKQKIWVLKGGTGSPVSSSYAFLSQIQPPVSSYDSGSGMIDPSVFRMANGKNYFLFSGWPPGGGGQSIYISELLTPSTISNATLISQPFLSWELHGASVNAGPSGISHAGLDFITYSASLCTTQYPSLGLLSLKKGNDPLLPESWTKSQDPIFKSANGVYGPAGNGFFRSPDGTQDWIVFHVNRKVDGGCDGNRQTFVQKVDWGTEGEPKLGDPAAPGTSMVAPSGEK</sequence>
<dbReference type="Pfam" id="PF00300">
    <property type="entry name" value="His_Phos_1"/>
    <property type="match status" value="1"/>
</dbReference>
<dbReference type="CDD" id="cd07067">
    <property type="entry name" value="HP_PGM_like"/>
    <property type="match status" value="1"/>
</dbReference>
<dbReference type="EMBL" id="JAAMPI010000071">
    <property type="protein sequence ID" value="KAF4636322.1"/>
    <property type="molecule type" value="Genomic_DNA"/>
</dbReference>
<gene>
    <name evidence="6" type="ORF">G7Y89_g1753</name>
</gene>
<dbReference type="OrthoDB" id="496981at2759"/>
<dbReference type="SMART" id="SM00855">
    <property type="entry name" value="PGAM"/>
    <property type="match status" value="1"/>
</dbReference>